<dbReference type="WBParaSite" id="ASIM_0002130401-mRNA-1">
    <property type="protein sequence ID" value="ASIM_0002130401-mRNA-1"/>
    <property type="gene ID" value="ASIM_0002130401"/>
</dbReference>
<evidence type="ECO:0000313" key="2">
    <source>
        <dbReference type="EMBL" id="VDK78791.1"/>
    </source>
</evidence>
<proteinExistence type="predicted"/>
<protein>
    <submittedName>
        <fullName evidence="2 4">Uncharacterized protein</fullName>
    </submittedName>
</protein>
<feature type="region of interest" description="Disordered" evidence="1">
    <location>
        <begin position="17"/>
        <end position="36"/>
    </location>
</feature>
<keyword evidence="3" id="KW-1185">Reference proteome</keyword>
<dbReference type="EMBL" id="UYRR01040309">
    <property type="protein sequence ID" value="VDK78791.1"/>
    <property type="molecule type" value="Genomic_DNA"/>
</dbReference>
<reference evidence="2 3" key="2">
    <citation type="submission" date="2018-11" db="EMBL/GenBank/DDBJ databases">
        <authorList>
            <consortium name="Pathogen Informatics"/>
        </authorList>
    </citation>
    <scope>NUCLEOTIDE SEQUENCE [LARGE SCALE GENOMIC DNA]</scope>
</reference>
<evidence type="ECO:0000313" key="3">
    <source>
        <dbReference type="Proteomes" id="UP000267096"/>
    </source>
</evidence>
<reference evidence="4" key="1">
    <citation type="submission" date="2017-02" db="UniProtKB">
        <authorList>
            <consortium name="WormBaseParasite"/>
        </authorList>
    </citation>
    <scope>IDENTIFICATION</scope>
</reference>
<dbReference type="AlphaFoldDB" id="A0A0M3KJX8"/>
<sequence length="57" mass="6457">MKLKTFCANDVLNNKNLKKSDEQNDENDEFGTARKAQIQQAIAENANTRKFAASQVR</sequence>
<accession>A0A0M3KJX8</accession>
<name>A0A0M3KJX8_ANISI</name>
<gene>
    <name evidence="2" type="ORF">ASIM_LOCUS20676</name>
</gene>
<dbReference type="Proteomes" id="UP000267096">
    <property type="component" value="Unassembled WGS sequence"/>
</dbReference>
<organism evidence="4">
    <name type="scientific">Anisakis simplex</name>
    <name type="common">Herring worm</name>
    <dbReference type="NCBI Taxonomy" id="6269"/>
    <lineage>
        <taxon>Eukaryota</taxon>
        <taxon>Metazoa</taxon>
        <taxon>Ecdysozoa</taxon>
        <taxon>Nematoda</taxon>
        <taxon>Chromadorea</taxon>
        <taxon>Rhabditida</taxon>
        <taxon>Spirurina</taxon>
        <taxon>Ascaridomorpha</taxon>
        <taxon>Ascaridoidea</taxon>
        <taxon>Anisakidae</taxon>
        <taxon>Anisakis</taxon>
        <taxon>Anisakis simplex complex</taxon>
    </lineage>
</organism>
<evidence type="ECO:0000256" key="1">
    <source>
        <dbReference type="SAM" id="MobiDB-lite"/>
    </source>
</evidence>
<evidence type="ECO:0000313" key="4">
    <source>
        <dbReference type="WBParaSite" id="ASIM_0002130401-mRNA-1"/>
    </source>
</evidence>